<sequence length="57" mass="6083">MDFALFPLRNPGLISIPVGFLLAWAGSVLDRRQPGGADYTKTEIRVLTGAGTGRHDG</sequence>
<keyword evidence="2" id="KW-1185">Reference proteome</keyword>
<name>A0ABN3QUN1_9ACTN</name>
<dbReference type="RefSeq" id="WP_344390717.1">
    <property type="nucleotide sequence ID" value="NZ_BAAASJ010000032.1"/>
</dbReference>
<gene>
    <name evidence="1" type="ORF">GCM10010307_32180</name>
</gene>
<evidence type="ECO:0000313" key="1">
    <source>
        <dbReference type="EMBL" id="GAA2635774.1"/>
    </source>
</evidence>
<protein>
    <submittedName>
        <fullName evidence="1">Uncharacterized protein</fullName>
    </submittedName>
</protein>
<reference evidence="1 2" key="1">
    <citation type="journal article" date="2019" name="Int. J. Syst. Evol. Microbiol.">
        <title>The Global Catalogue of Microorganisms (GCM) 10K type strain sequencing project: providing services to taxonomists for standard genome sequencing and annotation.</title>
        <authorList>
            <consortium name="The Broad Institute Genomics Platform"/>
            <consortium name="The Broad Institute Genome Sequencing Center for Infectious Disease"/>
            <person name="Wu L."/>
            <person name="Ma J."/>
        </authorList>
    </citation>
    <scope>NUCLEOTIDE SEQUENCE [LARGE SCALE GENOMIC DNA]</scope>
    <source>
        <strain evidence="1 2">JCM 4524</strain>
    </source>
</reference>
<proteinExistence type="predicted"/>
<evidence type="ECO:0000313" key="2">
    <source>
        <dbReference type="Proteomes" id="UP001500151"/>
    </source>
</evidence>
<organism evidence="1 2">
    <name type="scientific">Streptomyces vastus</name>
    <dbReference type="NCBI Taxonomy" id="285451"/>
    <lineage>
        <taxon>Bacteria</taxon>
        <taxon>Bacillati</taxon>
        <taxon>Actinomycetota</taxon>
        <taxon>Actinomycetes</taxon>
        <taxon>Kitasatosporales</taxon>
        <taxon>Streptomycetaceae</taxon>
        <taxon>Streptomyces</taxon>
    </lineage>
</organism>
<accession>A0ABN3QUN1</accession>
<comment type="caution">
    <text evidence="1">The sequence shown here is derived from an EMBL/GenBank/DDBJ whole genome shotgun (WGS) entry which is preliminary data.</text>
</comment>
<dbReference type="EMBL" id="BAAASJ010000032">
    <property type="protein sequence ID" value="GAA2635774.1"/>
    <property type="molecule type" value="Genomic_DNA"/>
</dbReference>
<dbReference type="Proteomes" id="UP001500151">
    <property type="component" value="Unassembled WGS sequence"/>
</dbReference>